<name>A0ABS9N4W3_9ACTN</name>
<evidence type="ECO:0000313" key="3">
    <source>
        <dbReference type="Proteomes" id="UP001201629"/>
    </source>
</evidence>
<proteinExistence type="predicted"/>
<dbReference type="Proteomes" id="UP001201629">
    <property type="component" value="Unassembled WGS sequence"/>
</dbReference>
<reference evidence="2 3" key="1">
    <citation type="submission" date="2022-01" db="EMBL/GenBank/DDBJ databases">
        <authorList>
            <person name="Riesco R."/>
            <person name="Trujillo M.E."/>
        </authorList>
    </citation>
    <scope>NUCLEOTIDE SEQUENCE [LARGE SCALE GENOMIC DNA]</scope>
    <source>
        <strain evidence="2 3">NIE79</strain>
    </source>
</reference>
<dbReference type="RefSeq" id="WP_238680021.1">
    <property type="nucleotide sequence ID" value="NZ_JAKKFD010000032.1"/>
</dbReference>
<dbReference type="InterPro" id="IPR034660">
    <property type="entry name" value="DinB/YfiT-like"/>
</dbReference>
<feature type="domain" description="Mycothiol-dependent maleylpyruvate isomerase metal-binding" evidence="1">
    <location>
        <begin position="13"/>
        <end position="137"/>
    </location>
</feature>
<dbReference type="InterPro" id="IPR017517">
    <property type="entry name" value="Maleyloyr_isom"/>
</dbReference>
<dbReference type="NCBIfam" id="TIGR03086">
    <property type="entry name" value="TIGR03086 family metal-binding protein"/>
    <property type="match status" value="1"/>
</dbReference>
<dbReference type="SUPFAM" id="SSF109854">
    <property type="entry name" value="DinB/YfiT-like putative metalloenzymes"/>
    <property type="match status" value="1"/>
</dbReference>
<accession>A0ABS9N4W3</accession>
<keyword evidence="3" id="KW-1185">Reference proteome</keyword>
<dbReference type="InterPro" id="IPR024344">
    <property type="entry name" value="MDMPI_metal-binding"/>
</dbReference>
<evidence type="ECO:0000259" key="1">
    <source>
        <dbReference type="Pfam" id="PF11716"/>
    </source>
</evidence>
<gene>
    <name evidence="2" type="ORF">NIE79_003433</name>
</gene>
<protein>
    <submittedName>
        <fullName evidence="2">TIGR03086 family metal-binding protein</fullName>
    </submittedName>
</protein>
<dbReference type="NCBIfam" id="TIGR03083">
    <property type="entry name" value="maleylpyruvate isomerase family mycothiol-dependent enzyme"/>
    <property type="match status" value="1"/>
</dbReference>
<dbReference type="InterPro" id="IPR017520">
    <property type="entry name" value="CHP03086"/>
</dbReference>
<comment type="caution">
    <text evidence="2">The sequence shown here is derived from an EMBL/GenBank/DDBJ whole genome shotgun (WGS) entry which is preliminary data.</text>
</comment>
<dbReference type="EMBL" id="JAKKFD010000032">
    <property type="protein sequence ID" value="MCG5444990.1"/>
    <property type="molecule type" value="Genomic_DNA"/>
</dbReference>
<dbReference type="Gene3D" id="1.20.120.450">
    <property type="entry name" value="dinb family like domain"/>
    <property type="match status" value="1"/>
</dbReference>
<dbReference type="Pfam" id="PF11716">
    <property type="entry name" value="MDMPI_N"/>
    <property type="match status" value="1"/>
</dbReference>
<evidence type="ECO:0000313" key="2">
    <source>
        <dbReference type="EMBL" id="MCG5444990.1"/>
    </source>
</evidence>
<organism evidence="2 3">
    <name type="scientific">Micromonospora trifolii</name>
    <dbReference type="NCBI Taxonomy" id="2911208"/>
    <lineage>
        <taxon>Bacteria</taxon>
        <taxon>Bacillati</taxon>
        <taxon>Actinomycetota</taxon>
        <taxon>Actinomycetes</taxon>
        <taxon>Micromonosporales</taxon>
        <taxon>Micromonosporaceae</taxon>
        <taxon>Micromonospora</taxon>
    </lineage>
</organism>
<sequence>MSEIAAGQWRTVLDEAHAALRTIVEGVPADAWERPTPCELWNVTQVLQHATGDQLAFAAAISGGPGPAEDPFAPSGRIDGDKIAGLRAALDASARAWNGVADDDPAVPTPLPQGKLPAEVGAVACALDAAVHAWDIAVATDQPSPLSADLARPLLVAARQIVEPLRAYGAYAPAIDPAAESDEVAVLLSYLGRDPRWPGVQL</sequence>